<keyword evidence="2" id="KW-1185">Reference proteome</keyword>
<dbReference type="OrthoDB" id="7763110at2"/>
<evidence type="ECO:0000313" key="1">
    <source>
        <dbReference type="EMBL" id="MZQ89662.1"/>
    </source>
</evidence>
<sequence>MGKKATVQYRELKAEGPLEGVELKAMLVGILRRSREHHTIGENARLRVIDLEQDGTFVILNKVSSPDTWDGAIFCGQLIHLHTGADVQAVLQSLDEDTDEFILQNVQLGDGARVVKGVLYFAVHKNHVGLIEGHSVRGQLLERYFTALFQQAGELEPGQQVILRGQFSAEGQKGLTEFSDLTINARPKLASTADALPQMIEEERAAGLARDEGHNVFDILRLMGWPEQALERLEAQIPVGGRIEGLFKVFIKIKRSKLRIPRAAVDEALRNFEPSELGLQGDGREKGGLVKLSVVKDVRTDGSLLDPEDAMAKIIEALHEWAAAGKIDCRFDS</sequence>
<evidence type="ECO:0000313" key="2">
    <source>
        <dbReference type="Proteomes" id="UP000477083"/>
    </source>
</evidence>
<gene>
    <name evidence="1" type="ORF">GS660_11215</name>
</gene>
<protein>
    <submittedName>
        <fullName evidence="1">Uncharacterized protein</fullName>
    </submittedName>
</protein>
<dbReference type="AlphaFoldDB" id="A0A6L8VJA8"/>
<comment type="caution">
    <text evidence="1">The sequence shown here is derived from an EMBL/GenBank/DDBJ whole genome shotgun (WGS) entry which is preliminary data.</text>
</comment>
<dbReference type="RefSeq" id="WP_161346447.1">
    <property type="nucleotide sequence ID" value="NZ_BMGW01000006.1"/>
</dbReference>
<dbReference type="Proteomes" id="UP000477083">
    <property type="component" value="Unassembled WGS sequence"/>
</dbReference>
<reference evidence="1 2" key="1">
    <citation type="submission" date="2020-01" db="EMBL/GenBank/DDBJ databases">
        <title>Frigidibacter albus SP32T (=CGMCC 1.13995T).</title>
        <authorList>
            <person name="Liao X."/>
        </authorList>
    </citation>
    <scope>NUCLEOTIDE SEQUENCE [LARGE SCALE GENOMIC DNA]</scope>
    <source>
        <strain evidence="1 2">SP32</strain>
    </source>
</reference>
<name>A0A6L8VJA8_9RHOB</name>
<dbReference type="EMBL" id="WWNR01000006">
    <property type="protein sequence ID" value="MZQ89662.1"/>
    <property type="molecule type" value="Genomic_DNA"/>
</dbReference>
<proteinExistence type="predicted"/>
<organism evidence="1 2">
    <name type="scientific">Frigidibacter albus</name>
    <dbReference type="NCBI Taxonomy" id="1465486"/>
    <lineage>
        <taxon>Bacteria</taxon>
        <taxon>Pseudomonadati</taxon>
        <taxon>Pseudomonadota</taxon>
        <taxon>Alphaproteobacteria</taxon>
        <taxon>Rhodobacterales</taxon>
        <taxon>Paracoccaceae</taxon>
        <taxon>Frigidibacter</taxon>
    </lineage>
</organism>
<accession>A0A6L8VJA8</accession>